<feature type="transmembrane region" description="Helical" evidence="12">
    <location>
        <begin position="141"/>
        <end position="165"/>
    </location>
</feature>
<evidence type="ECO:0000256" key="10">
    <source>
        <dbReference type="ARBA" id="ARBA00023136"/>
    </source>
</evidence>
<keyword evidence="6" id="KW-0479">Metal-binding</keyword>
<dbReference type="OrthoDB" id="432881at2759"/>
<feature type="domain" description="Cytochrome b561" evidence="13">
    <location>
        <begin position="1"/>
        <end position="201"/>
    </location>
</feature>
<evidence type="ECO:0000259" key="13">
    <source>
        <dbReference type="PROSITE" id="PS50939"/>
    </source>
</evidence>
<evidence type="ECO:0000256" key="6">
    <source>
        <dbReference type="ARBA" id="ARBA00022723"/>
    </source>
</evidence>
<feature type="transmembrane region" description="Helical" evidence="12">
    <location>
        <begin position="177"/>
        <end position="201"/>
    </location>
</feature>
<keyword evidence="8 12" id="KW-1133">Transmembrane helix</keyword>
<evidence type="ECO:0000256" key="1">
    <source>
        <dbReference type="ARBA" id="ARBA00001970"/>
    </source>
</evidence>
<dbReference type="STRING" id="37653.A0A0L8HTC7"/>
<evidence type="ECO:0000256" key="2">
    <source>
        <dbReference type="ARBA" id="ARBA00004141"/>
    </source>
</evidence>
<dbReference type="GO" id="GO:0140575">
    <property type="term" value="F:transmembrane monodehydroascorbate reductase activity"/>
    <property type="evidence" value="ECO:0007669"/>
    <property type="project" value="InterPro"/>
</dbReference>
<gene>
    <name evidence="14" type="ORF">OCBIM_22006515mg</name>
</gene>
<dbReference type="PANTHER" id="PTHR15422">
    <property type="entry name" value="OS05G0565100 PROTEIN"/>
    <property type="match status" value="1"/>
</dbReference>
<dbReference type="GO" id="GO:0016020">
    <property type="term" value="C:membrane"/>
    <property type="evidence" value="ECO:0007669"/>
    <property type="project" value="UniProtKB-SubCell"/>
</dbReference>
<keyword evidence="9" id="KW-0408">Iron</keyword>
<reference evidence="14" key="1">
    <citation type="submission" date="2015-07" db="EMBL/GenBank/DDBJ databases">
        <title>MeaNS - Measles Nucleotide Surveillance Program.</title>
        <authorList>
            <person name="Tran T."/>
            <person name="Druce J."/>
        </authorList>
    </citation>
    <scope>NUCLEOTIDE SEQUENCE</scope>
    <source>
        <strain evidence="14">UCB-OBI-ISO-001</strain>
        <tissue evidence="14">Gonad</tissue>
    </source>
</reference>
<dbReference type="PROSITE" id="PS50939">
    <property type="entry name" value="CYTOCHROME_B561"/>
    <property type="match status" value="1"/>
</dbReference>
<evidence type="ECO:0000256" key="4">
    <source>
        <dbReference type="ARBA" id="ARBA00022617"/>
    </source>
</evidence>
<feature type="transmembrane region" description="Helical" evidence="12">
    <location>
        <begin position="105"/>
        <end position="129"/>
    </location>
</feature>
<keyword evidence="7" id="KW-0249">Electron transport</keyword>
<keyword evidence="3" id="KW-0813">Transport</keyword>
<evidence type="ECO:0000256" key="11">
    <source>
        <dbReference type="ARBA" id="ARBA00024225"/>
    </source>
</evidence>
<evidence type="ECO:0000256" key="5">
    <source>
        <dbReference type="ARBA" id="ARBA00022692"/>
    </source>
</evidence>
<feature type="transmembrane region" description="Helical" evidence="12">
    <location>
        <begin position="74"/>
        <end position="93"/>
    </location>
</feature>
<dbReference type="AlphaFoldDB" id="A0A0L8HTC7"/>
<dbReference type="GO" id="GO:0140571">
    <property type="term" value="F:transmembrane ascorbate ferrireductase activity"/>
    <property type="evidence" value="ECO:0007669"/>
    <property type="project" value="UniProtKB-EC"/>
</dbReference>
<dbReference type="EMBL" id="KQ417330">
    <property type="protein sequence ID" value="KOF92457.1"/>
    <property type="molecule type" value="Genomic_DNA"/>
</dbReference>
<proteinExistence type="predicted"/>
<accession>A0A0L8HTC7</accession>
<dbReference type="Pfam" id="PF03188">
    <property type="entry name" value="Cytochrom_B561"/>
    <property type="match status" value="1"/>
</dbReference>
<organism evidence="14">
    <name type="scientific">Octopus bimaculoides</name>
    <name type="common">California two-spotted octopus</name>
    <dbReference type="NCBI Taxonomy" id="37653"/>
    <lineage>
        <taxon>Eukaryota</taxon>
        <taxon>Metazoa</taxon>
        <taxon>Spiralia</taxon>
        <taxon>Lophotrochozoa</taxon>
        <taxon>Mollusca</taxon>
        <taxon>Cephalopoda</taxon>
        <taxon>Coleoidea</taxon>
        <taxon>Octopodiformes</taxon>
        <taxon>Octopoda</taxon>
        <taxon>Incirrata</taxon>
        <taxon>Octopodidae</taxon>
        <taxon>Octopus</taxon>
    </lineage>
</organism>
<keyword evidence="5 12" id="KW-0812">Transmembrane</keyword>
<name>A0A0L8HTC7_OCTBM</name>
<dbReference type="CDD" id="cd08761">
    <property type="entry name" value="Cyt_b561_CYB561D2_like"/>
    <property type="match status" value="1"/>
</dbReference>
<evidence type="ECO:0000256" key="3">
    <source>
        <dbReference type="ARBA" id="ARBA00022448"/>
    </source>
</evidence>
<dbReference type="PANTHER" id="PTHR15422:SF45">
    <property type="entry name" value="CYTOCHROME B561 DOMAIN-CONTAINING PROTEIN"/>
    <property type="match status" value="1"/>
</dbReference>
<keyword evidence="4" id="KW-0349">Heme</keyword>
<dbReference type="InterPro" id="IPR006593">
    <property type="entry name" value="Cyt_b561/ferric_Rdtase_TM"/>
</dbReference>
<protein>
    <recommendedName>
        <fullName evidence="11">ascorbate ferrireductase (transmembrane)</fullName>
        <ecNumber evidence="11">7.2.1.3</ecNumber>
    </recommendedName>
</protein>
<dbReference type="InterPro" id="IPR045150">
    <property type="entry name" value="CYB561D1/2"/>
</dbReference>
<evidence type="ECO:0000256" key="12">
    <source>
        <dbReference type="SAM" id="Phobius"/>
    </source>
</evidence>
<evidence type="ECO:0000256" key="7">
    <source>
        <dbReference type="ARBA" id="ARBA00022982"/>
    </source>
</evidence>
<feature type="transmembrane region" description="Helical" evidence="12">
    <location>
        <begin position="39"/>
        <end position="62"/>
    </location>
</feature>
<keyword evidence="10 12" id="KW-0472">Membrane</keyword>
<evidence type="ECO:0000256" key="9">
    <source>
        <dbReference type="ARBA" id="ARBA00023004"/>
    </source>
</evidence>
<dbReference type="Gene3D" id="1.20.120.1770">
    <property type="match status" value="1"/>
</dbReference>
<dbReference type="SMART" id="SM00665">
    <property type="entry name" value="B561"/>
    <property type="match status" value="1"/>
</dbReference>
<comment type="subcellular location">
    <subcellularLocation>
        <location evidence="2">Membrane</location>
        <topology evidence="2">Multi-pass membrane protein</topology>
    </subcellularLocation>
</comment>
<comment type="cofactor">
    <cofactor evidence="1">
        <name>heme b</name>
        <dbReference type="ChEBI" id="CHEBI:60344"/>
    </cofactor>
</comment>
<dbReference type="GO" id="GO:0046872">
    <property type="term" value="F:metal ion binding"/>
    <property type="evidence" value="ECO:0007669"/>
    <property type="project" value="UniProtKB-KW"/>
</dbReference>
<sequence length="216" mass="24796">MYILISTRFHKPPHDSAFSIITFLFIRLGLFSWHPTLMAVSFCFLMFEGILIFSPHSSLIGFKNRSTKVTWHWVILLIAFISAVGGIIIIYYNKTLNNKPHFTSWHGLIGIITVVYFMLQLCAGIIVKYPKLLPTFKLVDLRLYHATSGLVVFLLICFTLFLSLYSNWFCKNITGTSWYACVGCIGLMATMITNQVTSAYLPRLQKRMQQKIRPPI</sequence>
<evidence type="ECO:0000313" key="14">
    <source>
        <dbReference type="EMBL" id="KOF92457.1"/>
    </source>
</evidence>
<dbReference type="EC" id="7.2.1.3" evidence="11"/>
<evidence type="ECO:0000256" key="8">
    <source>
        <dbReference type="ARBA" id="ARBA00022989"/>
    </source>
</evidence>